<dbReference type="Gene3D" id="3.40.390.10">
    <property type="entry name" value="Collagenase (Catalytic Domain)"/>
    <property type="match status" value="1"/>
</dbReference>
<evidence type="ECO:0000313" key="1">
    <source>
        <dbReference type="EMBL" id="EMB19043.1"/>
    </source>
</evidence>
<protein>
    <submittedName>
        <fullName evidence="1">Secreted protein containing PEP-CTERM bacterial domain protein</fullName>
    </submittedName>
</protein>
<accession>M2BBM2</accession>
<dbReference type="Proteomes" id="UP000011529">
    <property type="component" value="Unassembled WGS sequence"/>
</dbReference>
<dbReference type="EMBL" id="ANMO01000011">
    <property type="protein sequence ID" value="EMB19043.1"/>
    <property type="molecule type" value="Genomic_DNA"/>
</dbReference>
<dbReference type="PATRIC" id="fig|1263867.3.peg.175"/>
<sequence>MQQIYTQNSFSLRCIAGATFVFCLVIGQSSFAAITWNLTYEDISNDSGVGFDDSSTGAARRSVFESALSYVSDVLNESGTVNLTIRESLTSGTGSLASAGSSYFFGGGFQQGIVQQNILNVGPGTSITGSHGSARFDFGYSWNESLAAPDAGEFDLFSVSLHEISHAIGFASLMNSDGTSPIGVSDSTSNTYSTYDQFLRLDDGTELFNASGEFIGTPADLTSNSVVFDGVNASVANAASVVDIYSPATFNDGSSISHILDSNSVMQFSIAPQVTRRTYSEIEIGILQDIGYANASATAVPEPTSLVLVLASLFCVLAWRRSNRSFPLAKTAA</sequence>
<organism evidence="1 2">
    <name type="scientific">Rhodopirellula europaea 6C</name>
    <dbReference type="NCBI Taxonomy" id="1263867"/>
    <lineage>
        <taxon>Bacteria</taxon>
        <taxon>Pseudomonadati</taxon>
        <taxon>Planctomycetota</taxon>
        <taxon>Planctomycetia</taxon>
        <taxon>Pirellulales</taxon>
        <taxon>Pirellulaceae</taxon>
        <taxon>Rhodopirellula</taxon>
    </lineage>
</organism>
<name>M2BBM2_9BACT</name>
<reference evidence="1" key="2">
    <citation type="journal article" date="2013" name="Mar. Genomics">
        <title>Expression of sulfatases in Rhodopirellula baltica and the diversity of sulfatases in the genus Rhodopirellula.</title>
        <authorList>
            <person name="Wegner C.E."/>
            <person name="Richter-Heitmann T."/>
            <person name="Klindworth A."/>
            <person name="Klockow C."/>
            <person name="Richter M."/>
            <person name="Achstetter T."/>
            <person name="Glockner F.O."/>
            <person name="Harder J."/>
        </authorList>
    </citation>
    <scope>NUCLEOTIDE SEQUENCE [LARGE SCALE GENOMIC DNA]</scope>
    <source>
        <strain evidence="1">6C</strain>
    </source>
</reference>
<proteinExistence type="predicted"/>
<dbReference type="RefSeq" id="WP_008652913.1">
    <property type="nucleotide sequence ID" value="NZ_ANMO01000011.1"/>
</dbReference>
<dbReference type="GO" id="GO:0008237">
    <property type="term" value="F:metallopeptidase activity"/>
    <property type="evidence" value="ECO:0007669"/>
    <property type="project" value="InterPro"/>
</dbReference>
<gene>
    <name evidence="1" type="ORF">RE6C_00161</name>
</gene>
<dbReference type="InterPro" id="IPR024079">
    <property type="entry name" value="MetalloPept_cat_dom_sf"/>
</dbReference>
<dbReference type="AlphaFoldDB" id="M2BBM2"/>
<reference evidence="1" key="1">
    <citation type="submission" date="2012-11" db="EMBL/GenBank/DDBJ databases">
        <title>Permanent draft genomes of Rhodopirellula europaea strain SH398 and 6C.</title>
        <authorList>
            <person name="Richter M."/>
            <person name="Richter-Heitmann T."/>
            <person name="Frank C."/>
            <person name="Harder J."/>
            <person name="Glockner F.O."/>
        </authorList>
    </citation>
    <scope>NUCLEOTIDE SEQUENCE</scope>
    <source>
        <strain evidence="1">6C</strain>
    </source>
</reference>
<evidence type="ECO:0000313" key="2">
    <source>
        <dbReference type="Proteomes" id="UP000011529"/>
    </source>
</evidence>
<keyword evidence="2" id="KW-1185">Reference proteome</keyword>
<comment type="caution">
    <text evidence="1">The sequence shown here is derived from an EMBL/GenBank/DDBJ whole genome shotgun (WGS) entry which is preliminary data.</text>
</comment>
<dbReference type="SUPFAM" id="SSF55486">
    <property type="entry name" value="Metalloproteases ('zincins'), catalytic domain"/>
    <property type="match status" value="1"/>
</dbReference>